<dbReference type="Proteomes" id="UP000070544">
    <property type="component" value="Unassembled WGS sequence"/>
</dbReference>
<comment type="subcellular location">
    <subcellularLocation>
        <location evidence="1">Nucleus</location>
        <location evidence="1">Nucleolus</location>
    </subcellularLocation>
</comment>
<keyword evidence="13" id="KW-1185">Reference proteome</keyword>
<feature type="compositionally biased region" description="Basic and acidic residues" evidence="11">
    <location>
        <begin position="259"/>
        <end position="321"/>
    </location>
</feature>
<evidence type="ECO:0000256" key="6">
    <source>
        <dbReference type="ARBA" id="ARBA00023054"/>
    </source>
</evidence>
<feature type="region of interest" description="Disordered" evidence="11">
    <location>
        <begin position="259"/>
        <end position="368"/>
    </location>
</feature>
<dbReference type="SUPFAM" id="SSF56808">
    <property type="entry name" value="Ribosomal protein L1"/>
    <property type="match status" value="1"/>
</dbReference>
<dbReference type="EMBL" id="KQ965799">
    <property type="protein sequence ID" value="KXS11654.1"/>
    <property type="molecule type" value="Genomic_DNA"/>
</dbReference>
<dbReference type="InterPro" id="IPR028364">
    <property type="entry name" value="Ribosomal_uL1/biogenesis"/>
</dbReference>
<dbReference type="OMA" id="PQRAYKN"/>
<keyword evidence="5" id="KW-0007">Acetylation</keyword>
<dbReference type="STRING" id="1344416.A0A139A4K7"/>
<gene>
    <name evidence="12" type="ORF">M427DRAFT_126539</name>
</gene>
<evidence type="ECO:0000256" key="4">
    <source>
        <dbReference type="ARBA" id="ARBA00022843"/>
    </source>
</evidence>
<evidence type="ECO:0000313" key="12">
    <source>
        <dbReference type="EMBL" id="KXS11654.1"/>
    </source>
</evidence>
<accession>A0A139A4K7</accession>
<keyword evidence="7" id="KW-0539">Nucleus</keyword>
<name>A0A139A4K7_GONPJ</name>
<evidence type="ECO:0000256" key="8">
    <source>
        <dbReference type="ARBA" id="ARBA00054167"/>
    </source>
</evidence>
<evidence type="ECO:0000256" key="11">
    <source>
        <dbReference type="SAM" id="MobiDB-lite"/>
    </source>
</evidence>
<evidence type="ECO:0000256" key="2">
    <source>
        <dbReference type="ARBA" id="ARBA00022499"/>
    </source>
</evidence>
<keyword evidence="12" id="KW-0687">Ribonucleoprotein</keyword>
<comment type="similarity">
    <text evidence="9">Belongs to the universal ribosomal protein uL1 family. Highly divergent.</text>
</comment>
<dbReference type="InterPro" id="IPR023674">
    <property type="entry name" value="Ribosomal_uL1-like"/>
</dbReference>
<evidence type="ECO:0000256" key="3">
    <source>
        <dbReference type="ARBA" id="ARBA00022553"/>
    </source>
</evidence>
<comment type="function">
    <text evidence="8">Regulates cellular senescence through inhibition of PTEN translation. Acts as a pro-apoptotic regulator in response to DNA damage.</text>
</comment>
<keyword evidence="12" id="KW-0689">Ribosomal protein</keyword>
<dbReference type="GO" id="GO:0005730">
    <property type="term" value="C:nucleolus"/>
    <property type="evidence" value="ECO:0007669"/>
    <property type="project" value="UniProtKB-SubCell"/>
</dbReference>
<dbReference type="InterPro" id="IPR016095">
    <property type="entry name" value="Ribosomal_uL1_3-a/b-sand"/>
</dbReference>
<evidence type="ECO:0000256" key="1">
    <source>
        <dbReference type="ARBA" id="ARBA00004604"/>
    </source>
</evidence>
<organism evidence="12 13">
    <name type="scientific">Gonapodya prolifera (strain JEL478)</name>
    <name type="common">Monoblepharis prolifera</name>
    <dbReference type="NCBI Taxonomy" id="1344416"/>
    <lineage>
        <taxon>Eukaryota</taxon>
        <taxon>Fungi</taxon>
        <taxon>Fungi incertae sedis</taxon>
        <taxon>Chytridiomycota</taxon>
        <taxon>Chytridiomycota incertae sedis</taxon>
        <taxon>Monoblepharidomycetes</taxon>
        <taxon>Monoblepharidales</taxon>
        <taxon>Gonapodyaceae</taxon>
        <taxon>Gonapodya</taxon>
    </lineage>
</organism>
<dbReference type="Pfam" id="PF00687">
    <property type="entry name" value="Ribosomal_L1"/>
    <property type="match status" value="1"/>
</dbReference>
<keyword evidence="2" id="KW-1017">Isopeptide bond</keyword>
<proteinExistence type="inferred from homology"/>
<keyword evidence="6" id="KW-0175">Coiled coil</keyword>
<protein>
    <recommendedName>
        <fullName evidence="10">Ribosomal L1 domain-containing protein 1</fullName>
    </recommendedName>
</protein>
<dbReference type="Gene3D" id="3.40.50.790">
    <property type="match status" value="1"/>
</dbReference>
<evidence type="ECO:0000256" key="7">
    <source>
        <dbReference type="ARBA" id="ARBA00023242"/>
    </source>
</evidence>
<evidence type="ECO:0000256" key="9">
    <source>
        <dbReference type="ARBA" id="ARBA00061550"/>
    </source>
</evidence>
<dbReference type="CDD" id="cd00403">
    <property type="entry name" value="Ribosomal_L1"/>
    <property type="match status" value="1"/>
</dbReference>
<evidence type="ECO:0000256" key="5">
    <source>
        <dbReference type="ARBA" id="ARBA00022990"/>
    </source>
</evidence>
<feature type="compositionally biased region" description="Basic residues" evidence="11">
    <location>
        <begin position="359"/>
        <end position="368"/>
    </location>
</feature>
<dbReference type="OrthoDB" id="10251727at2759"/>
<keyword evidence="4" id="KW-0832">Ubl conjugation</keyword>
<evidence type="ECO:0000256" key="10">
    <source>
        <dbReference type="ARBA" id="ARBA00070787"/>
    </source>
</evidence>
<keyword evidence="3" id="KW-0597">Phosphoprotein</keyword>
<dbReference type="AlphaFoldDB" id="A0A139A4K7"/>
<reference evidence="12 13" key="1">
    <citation type="journal article" date="2015" name="Genome Biol. Evol.">
        <title>Phylogenomic analyses indicate that early fungi evolved digesting cell walls of algal ancestors of land plants.</title>
        <authorList>
            <person name="Chang Y."/>
            <person name="Wang S."/>
            <person name="Sekimoto S."/>
            <person name="Aerts A.L."/>
            <person name="Choi C."/>
            <person name="Clum A."/>
            <person name="LaButti K.M."/>
            <person name="Lindquist E.A."/>
            <person name="Yee Ngan C."/>
            <person name="Ohm R.A."/>
            <person name="Salamov A.A."/>
            <person name="Grigoriev I.V."/>
            <person name="Spatafora J.W."/>
            <person name="Berbee M.L."/>
        </authorList>
    </citation>
    <scope>NUCLEOTIDE SEQUENCE [LARGE SCALE GENOMIC DNA]</scope>
    <source>
        <strain evidence="12 13">JEL478</strain>
    </source>
</reference>
<sequence>MSQSHRALDPTQVERSTKALLAWFNKSKSTEESSELALIPENQSVWVVVSTRTIPDNFKIKPVRITIPHPFLPPTASVCLITKDPQREYKDKLDATPGGEARKLVNKVIDVSKLRAKYKPFEAKRQLCREYDLFLADERVLPLLPKILGKKFFEAKKHPVPVNLTKTDLLGEIKGARSSTYLHLNRGNCTSIRVGLTSQTAEELAANILTVLDTVITNYVPRKWSNVQSIHVKTSESVALPIYNSLPEEKMVIEVKPQVTKERTKRKREETEVDEQKKVEKKARNEDAAEEEVPKKGSEKKASKKGVKEASKEAVVEDKQSKSLGLLAKEKKDKPTSGASASEKPSRNKAGAVEAPKGSKAKKIVKAK</sequence>
<evidence type="ECO:0000313" key="13">
    <source>
        <dbReference type="Proteomes" id="UP000070544"/>
    </source>
</evidence>
<dbReference type="GO" id="GO:0005840">
    <property type="term" value="C:ribosome"/>
    <property type="evidence" value="ECO:0007669"/>
    <property type="project" value="UniProtKB-KW"/>
</dbReference>
<dbReference type="FunFam" id="3.40.50.790:FF:000004">
    <property type="entry name" value="Ribosomal L1 domain-containing 1-like 1"/>
    <property type="match status" value="1"/>
</dbReference>